<dbReference type="EMBL" id="JACEIK010010270">
    <property type="protein sequence ID" value="MCE3215091.1"/>
    <property type="molecule type" value="Genomic_DNA"/>
</dbReference>
<keyword evidence="2" id="KW-1185">Reference proteome</keyword>
<name>A0ABS8WU84_DATST</name>
<protein>
    <submittedName>
        <fullName evidence="1">Uncharacterized protein</fullName>
    </submittedName>
</protein>
<accession>A0ABS8WU84</accession>
<feature type="non-terminal residue" evidence="1">
    <location>
        <position position="1"/>
    </location>
</feature>
<comment type="caution">
    <text evidence="1">The sequence shown here is derived from an EMBL/GenBank/DDBJ whole genome shotgun (WGS) entry which is preliminary data.</text>
</comment>
<evidence type="ECO:0000313" key="1">
    <source>
        <dbReference type="EMBL" id="MCE3215091.1"/>
    </source>
</evidence>
<gene>
    <name evidence="1" type="ORF">HAX54_000792</name>
</gene>
<sequence>QQCEAPASQHNQPHDAATTMAYCQAQGAFILTLYTTRHGSNMRAMAGPMQPFLLRIGRCNTNQLLRVRRGDTAVERHFGMGDAITSTPARRGSSNGILSSARRLHPGAIHHAMQPFLLRVGRADVTVERRCGMVNAMIEWSECKEGKNDVAREEGCQHRPVGSALGVVPCRECACEDMPRHDACTSKPSHSRKPTR</sequence>
<proteinExistence type="predicted"/>
<reference evidence="1 2" key="1">
    <citation type="journal article" date="2021" name="BMC Genomics">
        <title>Datura genome reveals duplications of psychoactive alkaloid biosynthetic genes and high mutation rate following tissue culture.</title>
        <authorList>
            <person name="Rajewski A."/>
            <person name="Carter-House D."/>
            <person name="Stajich J."/>
            <person name="Litt A."/>
        </authorList>
    </citation>
    <scope>NUCLEOTIDE SEQUENCE [LARGE SCALE GENOMIC DNA]</scope>
    <source>
        <strain evidence="1">AR-01</strain>
    </source>
</reference>
<dbReference type="Proteomes" id="UP000823775">
    <property type="component" value="Unassembled WGS sequence"/>
</dbReference>
<evidence type="ECO:0000313" key="2">
    <source>
        <dbReference type="Proteomes" id="UP000823775"/>
    </source>
</evidence>
<organism evidence="1 2">
    <name type="scientific">Datura stramonium</name>
    <name type="common">Jimsonweed</name>
    <name type="synonym">Common thornapple</name>
    <dbReference type="NCBI Taxonomy" id="4076"/>
    <lineage>
        <taxon>Eukaryota</taxon>
        <taxon>Viridiplantae</taxon>
        <taxon>Streptophyta</taxon>
        <taxon>Embryophyta</taxon>
        <taxon>Tracheophyta</taxon>
        <taxon>Spermatophyta</taxon>
        <taxon>Magnoliopsida</taxon>
        <taxon>eudicotyledons</taxon>
        <taxon>Gunneridae</taxon>
        <taxon>Pentapetalae</taxon>
        <taxon>asterids</taxon>
        <taxon>lamiids</taxon>
        <taxon>Solanales</taxon>
        <taxon>Solanaceae</taxon>
        <taxon>Solanoideae</taxon>
        <taxon>Datureae</taxon>
        <taxon>Datura</taxon>
    </lineage>
</organism>